<evidence type="ECO:0000313" key="1">
    <source>
        <dbReference type="EMBL" id="KAJ4710652.1"/>
    </source>
</evidence>
<organism evidence="1 2">
    <name type="scientific">Melia azedarach</name>
    <name type="common">Chinaberry tree</name>
    <dbReference type="NCBI Taxonomy" id="155640"/>
    <lineage>
        <taxon>Eukaryota</taxon>
        <taxon>Viridiplantae</taxon>
        <taxon>Streptophyta</taxon>
        <taxon>Embryophyta</taxon>
        <taxon>Tracheophyta</taxon>
        <taxon>Spermatophyta</taxon>
        <taxon>Magnoliopsida</taxon>
        <taxon>eudicotyledons</taxon>
        <taxon>Gunneridae</taxon>
        <taxon>Pentapetalae</taxon>
        <taxon>rosids</taxon>
        <taxon>malvids</taxon>
        <taxon>Sapindales</taxon>
        <taxon>Meliaceae</taxon>
        <taxon>Melia</taxon>
    </lineage>
</organism>
<comment type="caution">
    <text evidence="1">The sequence shown here is derived from an EMBL/GenBank/DDBJ whole genome shotgun (WGS) entry which is preliminary data.</text>
</comment>
<dbReference type="Proteomes" id="UP001164539">
    <property type="component" value="Chromosome 9"/>
</dbReference>
<protein>
    <submittedName>
        <fullName evidence="1">Chaperonin 60 subunit beta</fullName>
    </submittedName>
</protein>
<reference evidence="1 2" key="1">
    <citation type="journal article" date="2023" name="Science">
        <title>Complex scaffold remodeling in plant triterpene biosynthesis.</title>
        <authorList>
            <person name="De La Pena R."/>
            <person name="Hodgson H."/>
            <person name="Liu J.C."/>
            <person name="Stephenson M.J."/>
            <person name="Martin A.C."/>
            <person name="Owen C."/>
            <person name="Harkess A."/>
            <person name="Leebens-Mack J."/>
            <person name="Jimenez L.E."/>
            <person name="Osbourn A."/>
            <person name="Sattely E.S."/>
        </authorList>
    </citation>
    <scope>NUCLEOTIDE SEQUENCE [LARGE SCALE GENOMIC DNA]</scope>
    <source>
        <strain evidence="2">cv. JPN11</strain>
        <tissue evidence="1">Leaf</tissue>
    </source>
</reference>
<proteinExistence type="predicted"/>
<dbReference type="EMBL" id="CM051402">
    <property type="protein sequence ID" value="KAJ4710652.1"/>
    <property type="molecule type" value="Genomic_DNA"/>
</dbReference>
<name>A0ACC1XII4_MELAZ</name>
<evidence type="ECO:0000313" key="2">
    <source>
        <dbReference type="Proteomes" id="UP001164539"/>
    </source>
</evidence>
<gene>
    <name evidence="1" type="ORF">OWV82_016809</name>
</gene>
<keyword evidence="2" id="KW-1185">Reference proteome</keyword>
<sequence length="78" mass="8227">MSLFLGLSLQCILDLTVAGISLVIGLGIFAIIASILCSAAFLQNAKILFRESPDGDAILSSTEVSLLNFSVNFSMFAI</sequence>
<accession>A0ACC1XII4</accession>